<accession>A0A2R6AW72</accession>
<dbReference type="SUPFAM" id="SSF54427">
    <property type="entry name" value="NTF2-like"/>
    <property type="match status" value="1"/>
</dbReference>
<feature type="domain" description="SnoaL-like" evidence="1">
    <location>
        <begin position="23"/>
        <end position="112"/>
    </location>
</feature>
<sequence>MNSIEGTQETINAYLHDHDISRLSDDAVFKVMSTGQEYKGKKAIEELLSYFYSVAFSANFRQKDLIVTQDKAVLEADFYGTQLLEFAGIKPKEGEVHVPLCVVYHVKDDKITGAHIYFESDALR</sequence>
<proteinExistence type="predicted"/>
<reference evidence="2 3" key="1">
    <citation type="submission" date="2017-04" db="EMBL/GenBank/DDBJ databases">
        <title>Novel microbial lineages endemic to geothermal iron-oxide mats fill important gaps in the evolutionary history of Archaea.</title>
        <authorList>
            <person name="Jay Z.J."/>
            <person name="Beam J.P."/>
            <person name="Dlakic M."/>
            <person name="Rusch D.B."/>
            <person name="Kozubal M.A."/>
            <person name="Inskeep W.P."/>
        </authorList>
    </citation>
    <scope>NUCLEOTIDE SEQUENCE [LARGE SCALE GENOMIC DNA]</scope>
    <source>
        <strain evidence="2">ECH_B_SAG-M15</strain>
    </source>
</reference>
<evidence type="ECO:0000313" key="2">
    <source>
        <dbReference type="EMBL" id="PSN90632.1"/>
    </source>
</evidence>
<dbReference type="EMBL" id="NEXJ01000075">
    <property type="protein sequence ID" value="PSN90632.1"/>
    <property type="molecule type" value="Genomic_DNA"/>
</dbReference>
<name>A0A2R6AW72_9ARCH</name>
<dbReference type="Gene3D" id="3.10.450.50">
    <property type="match status" value="1"/>
</dbReference>
<dbReference type="InterPro" id="IPR032710">
    <property type="entry name" value="NTF2-like_dom_sf"/>
</dbReference>
<comment type="caution">
    <text evidence="2">The sequence shown here is derived from an EMBL/GenBank/DDBJ whole genome shotgun (WGS) entry which is preliminary data.</text>
</comment>
<dbReference type="Pfam" id="PF12680">
    <property type="entry name" value="SnoaL_2"/>
    <property type="match status" value="1"/>
</dbReference>
<gene>
    <name evidence="2" type="ORF">B9Q08_04275</name>
</gene>
<dbReference type="AlphaFoldDB" id="A0A2R6AW72"/>
<evidence type="ECO:0000259" key="1">
    <source>
        <dbReference type="Pfam" id="PF12680"/>
    </source>
</evidence>
<dbReference type="Proteomes" id="UP000240490">
    <property type="component" value="Unassembled WGS sequence"/>
</dbReference>
<dbReference type="InterPro" id="IPR037401">
    <property type="entry name" value="SnoaL-like"/>
</dbReference>
<evidence type="ECO:0000313" key="3">
    <source>
        <dbReference type="Proteomes" id="UP000240490"/>
    </source>
</evidence>
<protein>
    <recommendedName>
        <fullName evidence="1">SnoaL-like domain-containing protein</fullName>
    </recommendedName>
</protein>
<organism evidence="2 3">
    <name type="scientific">Candidatus Marsarchaeota G2 archaeon ECH_B_SAG-M15</name>
    <dbReference type="NCBI Taxonomy" id="1978162"/>
    <lineage>
        <taxon>Archaea</taxon>
        <taxon>Candidatus Marsarchaeota</taxon>
        <taxon>Candidatus Marsarchaeota group 2</taxon>
    </lineage>
</organism>